<feature type="coiled-coil region" evidence="6">
    <location>
        <begin position="204"/>
        <end position="231"/>
    </location>
</feature>
<dbReference type="InterPro" id="IPR003856">
    <property type="entry name" value="LPS_length_determ_N"/>
</dbReference>
<dbReference type="PANTHER" id="PTHR32309">
    <property type="entry name" value="TYROSINE-PROTEIN KINASE"/>
    <property type="match status" value="1"/>
</dbReference>
<dbReference type="GO" id="GO:0005886">
    <property type="term" value="C:plasma membrane"/>
    <property type="evidence" value="ECO:0007669"/>
    <property type="project" value="UniProtKB-SubCell"/>
</dbReference>
<evidence type="ECO:0000259" key="9">
    <source>
        <dbReference type="Pfam" id="PF02706"/>
    </source>
</evidence>
<evidence type="ECO:0000256" key="7">
    <source>
        <dbReference type="SAM" id="MobiDB-lite"/>
    </source>
</evidence>
<organism evidence="10">
    <name type="scientific">Castellaniella ginsengisoli</name>
    <dbReference type="NCBI Taxonomy" id="546114"/>
    <lineage>
        <taxon>Bacteria</taxon>
        <taxon>Pseudomonadati</taxon>
        <taxon>Pseudomonadota</taxon>
        <taxon>Betaproteobacteria</taxon>
        <taxon>Burkholderiales</taxon>
        <taxon>Alcaligenaceae</taxon>
        <taxon>Castellaniella</taxon>
    </lineage>
</organism>
<dbReference type="Pfam" id="PF02706">
    <property type="entry name" value="Wzz"/>
    <property type="match status" value="1"/>
</dbReference>
<keyword evidence="6" id="KW-0175">Coiled coil</keyword>
<proteinExistence type="predicted"/>
<feature type="transmembrane region" description="Helical" evidence="8">
    <location>
        <begin position="373"/>
        <end position="394"/>
    </location>
</feature>
<keyword evidence="2" id="KW-1003">Cell membrane</keyword>
<evidence type="ECO:0000256" key="6">
    <source>
        <dbReference type="SAM" id="Coils"/>
    </source>
</evidence>
<reference evidence="10" key="1">
    <citation type="submission" date="2024-05" db="EMBL/GenBank/DDBJ databases">
        <authorList>
            <person name="Luo Y.-C."/>
            <person name="Nicholds J."/>
            <person name="Mortimer T."/>
            <person name="Maboni G."/>
        </authorList>
    </citation>
    <scope>NUCLEOTIDE SEQUENCE</scope>
    <source>
        <strain evidence="10">153920</strain>
    </source>
</reference>
<dbReference type="GO" id="GO:0004713">
    <property type="term" value="F:protein tyrosine kinase activity"/>
    <property type="evidence" value="ECO:0007669"/>
    <property type="project" value="TreeGrafter"/>
</dbReference>
<accession>A0AB39CN10</accession>
<evidence type="ECO:0000256" key="8">
    <source>
        <dbReference type="SAM" id="Phobius"/>
    </source>
</evidence>
<feature type="compositionally biased region" description="Low complexity" evidence="7">
    <location>
        <begin position="1"/>
        <end position="16"/>
    </location>
</feature>
<evidence type="ECO:0000256" key="1">
    <source>
        <dbReference type="ARBA" id="ARBA00004651"/>
    </source>
</evidence>
<keyword evidence="3 8" id="KW-0812">Transmembrane</keyword>
<sequence length="402" mass="45548">MSDSTPQSPVTSPSVPIAAGPSGTATDLELEDSQAQAAQRRRQRRLFWGMVVIPMLLALVYYVFLADSRYVSQAQVAVRQTNGESSQALPGLAMMLTGTNPTSREETLYLREYIRSQDMLEALNARLDWTAHFAGRWRDPLYWLSRDASAEDQLTFYQRLVNARFDEETGLLNITVEALDPAFAQESLDFILKTSEGFVNELSHRMAREQVRFAEDELAKAHRDYESQRDRILDFQRRNQFLDAGESARNRATIIAELESRLVTAHAELKALKARLSSDAPAVRTKQTEIRALEQQLAVENKRLLSDQGQNNLNVVAAQFRKLEVDGKIAEETYKLAVVALQNARIEASKKIRSLVTVVSPNLPDEALYPRRLYNLFTLMVVLLLVYGITRFIIASIEDHRD</sequence>
<dbReference type="EMBL" id="CP158252">
    <property type="protein sequence ID" value="XDJ43270.1"/>
    <property type="molecule type" value="Genomic_DNA"/>
</dbReference>
<dbReference type="PANTHER" id="PTHR32309:SF13">
    <property type="entry name" value="FERRIC ENTEROBACTIN TRANSPORT PROTEIN FEPE"/>
    <property type="match status" value="1"/>
</dbReference>
<evidence type="ECO:0000256" key="2">
    <source>
        <dbReference type="ARBA" id="ARBA00022475"/>
    </source>
</evidence>
<feature type="region of interest" description="Disordered" evidence="7">
    <location>
        <begin position="1"/>
        <end position="23"/>
    </location>
</feature>
<dbReference type="AlphaFoldDB" id="A0AB39CN10"/>
<feature type="coiled-coil region" evidence="6">
    <location>
        <begin position="255"/>
        <end position="303"/>
    </location>
</feature>
<name>A0AB39CN10_9BURK</name>
<dbReference type="RefSeq" id="WP_368644061.1">
    <property type="nucleotide sequence ID" value="NZ_CP158252.1"/>
</dbReference>
<feature type="transmembrane region" description="Helical" evidence="8">
    <location>
        <begin position="46"/>
        <end position="65"/>
    </location>
</feature>
<keyword evidence="5 8" id="KW-0472">Membrane</keyword>
<evidence type="ECO:0000256" key="3">
    <source>
        <dbReference type="ARBA" id="ARBA00022692"/>
    </source>
</evidence>
<evidence type="ECO:0000256" key="4">
    <source>
        <dbReference type="ARBA" id="ARBA00022989"/>
    </source>
</evidence>
<evidence type="ECO:0000256" key="5">
    <source>
        <dbReference type="ARBA" id="ARBA00023136"/>
    </source>
</evidence>
<evidence type="ECO:0000313" key="10">
    <source>
        <dbReference type="EMBL" id="XDJ43270.1"/>
    </source>
</evidence>
<gene>
    <name evidence="10" type="ORF">ABRY99_06865</name>
</gene>
<feature type="domain" description="Polysaccharide chain length determinant N-terminal" evidence="9">
    <location>
        <begin position="41"/>
        <end position="123"/>
    </location>
</feature>
<keyword evidence="4 8" id="KW-1133">Transmembrane helix</keyword>
<comment type="subcellular location">
    <subcellularLocation>
        <location evidence="1">Cell membrane</location>
        <topology evidence="1">Multi-pass membrane protein</topology>
    </subcellularLocation>
</comment>
<dbReference type="InterPro" id="IPR050445">
    <property type="entry name" value="Bact_polysacc_biosynth/exp"/>
</dbReference>
<protein>
    <submittedName>
        <fullName evidence="10">Wzz/FepE/Etk N-terminal domain-containing protein</fullName>
    </submittedName>
</protein>